<dbReference type="Pfam" id="PF20009">
    <property type="entry name" value="GEVED"/>
    <property type="match status" value="1"/>
</dbReference>
<keyword evidence="2" id="KW-0732">Signal</keyword>
<dbReference type="InterPro" id="IPR050991">
    <property type="entry name" value="ECM_Regulatory_Proteins"/>
</dbReference>
<dbReference type="Gene3D" id="2.60.40.10">
    <property type="entry name" value="Immunoglobulins"/>
    <property type="match status" value="4"/>
</dbReference>
<feature type="chain" id="PRO_5024392452" evidence="2">
    <location>
        <begin position="23"/>
        <end position="924"/>
    </location>
</feature>
<dbReference type="SUPFAM" id="SSF49265">
    <property type="entry name" value="Fibronectin type III"/>
    <property type="match status" value="2"/>
</dbReference>
<dbReference type="InterPro" id="IPR000601">
    <property type="entry name" value="PKD_dom"/>
</dbReference>
<keyword evidence="6" id="KW-1185">Reference proteome</keyword>
<dbReference type="PANTHER" id="PTHR46708:SF2">
    <property type="entry name" value="FIBRONECTIN TYPE-III DOMAIN-CONTAINING PROTEIN"/>
    <property type="match status" value="1"/>
</dbReference>
<dbReference type="InterPro" id="IPR044023">
    <property type="entry name" value="Ig_7"/>
</dbReference>
<proteinExistence type="predicted"/>
<dbReference type="CDD" id="cd00146">
    <property type="entry name" value="PKD"/>
    <property type="match status" value="1"/>
</dbReference>
<evidence type="ECO:0000259" key="4">
    <source>
        <dbReference type="PROSITE" id="PS50853"/>
    </source>
</evidence>
<protein>
    <submittedName>
        <fullName evidence="5">T9SS type A sorting domain-containing protein</fullName>
    </submittedName>
</protein>
<dbReference type="InterPro" id="IPR003961">
    <property type="entry name" value="FN3_dom"/>
</dbReference>
<gene>
    <name evidence="5" type="ORF">F0919_16800</name>
</gene>
<evidence type="ECO:0000313" key="5">
    <source>
        <dbReference type="EMBL" id="KAA5532447.1"/>
    </source>
</evidence>
<feature type="domain" description="Fibronectin type-III" evidence="4">
    <location>
        <begin position="367"/>
        <end position="458"/>
    </location>
</feature>
<feature type="domain" description="PKD" evidence="3">
    <location>
        <begin position="783"/>
        <end position="838"/>
    </location>
</feature>
<dbReference type="PROSITE" id="PS50853">
    <property type="entry name" value="FN3"/>
    <property type="match status" value="3"/>
</dbReference>
<dbReference type="Pfam" id="PF18911">
    <property type="entry name" value="PKD_4"/>
    <property type="match status" value="1"/>
</dbReference>
<dbReference type="CDD" id="cd00063">
    <property type="entry name" value="FN3"/>
    <property type="match status" value="1"/>
</dbReference>
<dbReference type="EMBL" id="VWSH01000004">
    <property type="protein sequence ID" value="KAA5532447.1"/>
    <property type="molecule type" value="Genomic_DNA"/>
</dbReference>
<dbReference type="SMART" id="SM00089">
    <property type="entry name" value="PKD"/>
    <property type="match status" value="1"/>
</dbReference>
<sequence>MKKIYALLLLFFVMIASSYTQAQTYCTPSGAGDTWSILSVSTTGGTTNISNLSSGYSTNGYGDFTTMNVTAAAGGSFTMTAVAGALTSFTYKWAVWIDYNNDGDFDDANETAYSYLLSTGINTMTATITVWSGSTSGNKRMRVRNLRDYNTNTLVPCGALPGNETEDYTLIVSSSATCAAPTTPTATSITNTSASLNWAQTGTPINYQIKYGATGFNVNTAGTSIFTPTKPYTLNPPLTPGTSYDYYVRAICAAGDTSLWSPVTNFTTTICAAPTAPTATSITATTASLNWTQTGTPINYQIKYGAPGFNVNTAGTSIFTPTKPYTLNPPLTAVTSYSFYVRAICSAGDTSAWSPVANFTTTSTCPPPTSPTATSITSTSASLNWTNAGTPLNYQIKYGAAGFNVNTAGTSIFTTTKPYTLNPPLTALTSYDYYVRIICSAGDTSSWSPVTNFTTLCSAPSVVSKKDSFHCGTGPVILEATTTSGASIKWYPAATGGTALATGNSFTTPSISVTTTYYISAISGTCESTPRQAVVATIRPIPTVNLGPDTTLCPGISLTLNAGNAGGSYLWSPGGQTTQTISTNAVGQYIVNVTVNGCSKRDTILIIPGIAPVNNLPDTTNLCAGNETTLNAANTGSTFVWTPGGATTQTLNVDTGGTRSVVITSTNHCKLTSSTYVKMRPLPVDNLGNDTTICESVVLVLDAGNPGYSYLWNTGATSQTINASDSGKYLVTVTTPYSCVNKDSMHIAFLPEPRTEGFSFIPRFYDELGKVEFYPLNPTNVNSFEWDFGDGSPLVTAMNPTHVFAASDHYNVTLKVYNDCTDFSLSQVINVDLTTGTANINKTNFSLSIYPNPAKSVLNISNKNADYEMQDVMLFNAVGAMVYHQKADSKAMHQLSVESFSSGVYFVRVLTDKGFVNQQIEIVK</sequence>
<evidence type="ECO:0000256" key="2">
    <source>
        <dbReference type="SAM" id="SignalP"/>
    </source>
</evidence>
<dbReference type="SMART" id="SM00060">
    <property type="entry name" value="FN3"/>
    <property type="match status" value="3"/>
</dbReference>
<comment type="caution">
    <text evidence="5">The sequence shown here is derived from an EMBL/GenBank/DDBJ whole genome shotgun (WGS) entry which is preliminary data.</text>
</comment>
<dbReference type="SUPFAM" id="SSF49299">
    <property type="entry name" value="PKD domain"/>
    <property type="match status" value="1"/>
</dbReference>
<dbReference type="InterPro" id="IPR035986">
    <property type="entry name" value="PKD_dom_sf"/>
</dbReference>
<dbReference type="Pfam" id="PF18962">
    <property type="entry name" value="Por_Secre_tail"/>
    <property type="match status" value="1"/>
</dbReference>
<feature type="domain" description="Fibronectin type-III" evidence="4">
    <location>
        <begin position="180"/>
        <end position="271"/>
    </location>
</feature>
<keyword evidence="1" id="KW-0677">Repeat</keyword>
<dbReference type="PROSITE" id="PS50093">
    <property type="entry name" value="PKD"/>
    <property type="match status" value="1"/>
</dbReference>
<dbReference type="NCBIfam" id="TIGR04183">
    <property type="entry name" value="Por_Secre_tail"/>
    <property type="match status" value="1"/>
</dbReference>
<evidence type="ECO:0000256" key="1">
    <source>
        <dbReference type="ARBA" id="ARBA00022737"/>
    </source>
</evidence>
<dbReference type="RefSeq" id="WP_150033950.1">
    <property type="nucleotide sequence ID" value="NZ_VWSH01000004.1"/>
</dbReference>
<dbReference type="InterPro" id="IPR022409">
    <property type="entry name" value="PKD/Chitinase_dom"/>
</dbReference>
<feature type="domain" description="Fibronectin type-III" evidence="4">
    <location>
        <begin position="273"/>
        <end position="364"/>
    </location>
</feature>
<dbReference type="InterPro" id="IPR013783">
    <property type="entry name" value="Ig-like_fold"/>
</dbReference>
<dbReference type="Pfam" id="PF00041">
    <property type="entry name" value="fn3"/>
    <property type="match status" value="3"/>
</dbReference>
<accession>A0A5M6CBE1</accession>
<reference evidence="5 6" key="1">
    <citation type="submission" date="2019-09" db="EMBL/GenBank/DDBJ databases">
        <title>Genome sequence and assembly of Taibaiella sp.</title>
        <authorList>
            <person name="Chhetri G."/>
        </authorList>
    </citation>
    <scope>NUCLEOTIDE SEQUENCE [LARGE SCALE GENOMIC DNA]</scope>
    <source>
        <strain evidence="5 6">KVB11</strain>
    </source>
</reference>
<dbReference type="Proteomes" id="UP000323632">
    <property type="component" value="Unassembled WGS sequence"/>
</dbReference>
<feature type="signal peptide" evidence="2">
    <location>
        <begin position="1"/>
        <end position="22"/>
    </location>
</feature>
<dbReference type="InterPro" id="IPR026444">
    <property type="entry name" value="Secre_tail"/>
</dbReference>
<dbReference type="AlphaFoldDB" id="A0A5M6CBE1"/>
<name>A0A5M6CBE1_9BACT</name>
<evidence type="ECO:0000313" key="6">
    <source>
        <dbReference type="Proteomes" id="UP000323632"/>
    </source>
</evidence>
<dbReference type="PANTHER" id="PTHR46708">
    <property type="entry name" value="TENASCIN"/>
    <property type="match status" value="1"/>
</dbReference>
<dbReference type="InterPro" id="IPR036116">
    <property type="entry name" value="FN3_sf"/>
</dbReference>
<dbReference type="InterPro" id="IPR045474">
    <property type="entry name" value="GEVED"/>
</dbReference>
<organism evidence="5 6">
    <name type="scientific">Taibaiella lutea</name>
    <dbReference type="NCBI Taxonomy" id="2608001"/>
    <lineage>
        <taxon>Bacteria</taxon>
        <taxon>Pseudomonadati</taxon>
        <taxon>Bacteroidota</taxon>
        <taxon>Chitinophagia</taxon>
        <taxon>Chitinophagales</taxon>
        <taxon>Chitinophagaceae</taxon>
        <taxon>Taibaiella</taxon>
    </lineage>
</organism>
<evidence type="ECO:0000259" key="3">
    <source>
        <dbReference type="PROSITE" id="PS50093"/>
    </source>
</evidence>
<dbReference type="Pfam" id="PF19081">
    <property type="entry name" value="Ig_7"/>
    <property type="match status" value="1"/>
</dbReference>